<dbReference type="EMBL" id="JAMFTS010000004">
    <property type="protein sequence ID" value="KAJ4764532.1"/>
    <property type="molecule type" value="Genomic_DNA"/>
</dbReference>
<gene>
    <name evidence="7" type="ORF">LUZ62_074907</name>
</gene>
<dbReference type="Proteomes" id="UP001140206">
    <property type="component" value="Chromosome 4"/>
</dbReference>
<dbReference type="FunFam" id="3.20.20.80:FF:000069">
    <property type="entry name" value="Beta-glucosidase 1"/>
    <property type="match status" value="1"/>
</dbReference>
<comment type="caution">
    <text evidence="7">The sequence shown here is derived from an EMBL/GenBank/DDBJ whole genome shotgun (WGS) entry which is preliminary data.</text>
</comment>
<dbReference type="Pfam" id="PF00232">
    <property type="entry name" value="Glyco_hydro_1"/>
    <property type="match status" value="3"/>
</dbReference>
<evidence type="ECO:0000313" key="8">
    <source>
        <dbReference type="Proteomes" id="UP001140206"/>
    </source>
</evidence>
<proteinExistence type="inferred from homology"/>
<evidence type="ECO:0000256" key="1">
    <source>
        <dbReference type="ARBA" id="ARBA00010838"/>
    </source>
</evidence>
<dbReference type="FunFam" id="3.20.20.80:FF:000020">
    <property type="entry name" value="Beta-glucosidase 12"/>
    <property type="match status" value="1"/>
</dbReference>
<dbReference type="GO" id="GO:0008422">
    <property type="term" value="F:beta-glucosidase activity"/>
    <property type="evidence" value="ECO:0007669"/>
    <property type="project" value="UniProtKB-ARBA"/>
</dbReference>
<evidence type="ECO:0000256" key="4">
    <source>
        <dbReference type="ARBA" id="ARBA00023157"/>
    </source>
</evidence>
<dbReference type="GO" id="GO:0033907">
    <property type="term" value="F:beta-D-fucosidase activity"/>
    <property type="evidence" value="ECO:0007669"/>
    <property type="project" value="UniProtKB-ARBA"/>
</dbReference>
<keyword evidence="8" id="KW-1185">Reference proteome</keyword>
<evidence type="ECO:0000256" key="3">
    <source>
        <dbReference type="ARBA" id="ARBA00022801"/>
    </source>
</evidence>
<sequence>MGRRERFVFQVLCCLFVLGIARAVGLDYSRSDFPSDFVFGSATSAYQVEGAAHEEFRSDSIWDIFTHSGMMPDKSTADVAADGYHKYKEDVKLMADVGLEAYRFSISWSRLIFGIQVHVMLYQLDLPQRLEDKYQGWLSTKIIDDFTVYADVCFREFGDRVKYWTTMAEPNILSMASYDQGSWPPSHCSNPFGIINCTIGNSTIEPYIVMHNLLLVHASVYNLYRTRYYEVQKGIVGINVYTFGLRPFSDSASDKKAVHRFRDFFIGWVIDPLAFGDYPAIMKKIVGSRLPTFTKQQSKRLKGSFDFIGLNHYITLYIMDYSNNTNSGPHDYTADTMVQTSYSQNVTPGGQYTPDMRNIVPDPDGLQDTLKYLKEAYNNPPIYVQENGRGLAWNSSLEDTERIEYVSSFIRGTLHAIRNGVDVRGYFLWSFIDLFEFLGGYETTFGLFWVDFDSEEKTRRPKLSAHCKGVRLNFSFGVTNFFFFSLDLCHWRKMQMRKRERSLVGVLCCFLLLEIERSVGLELEFTRSDFPSDFVFGSATSAYQVEGAAHEDFRSDSIWDNYTHSRMVPGKSTGDVAADGYHKYKEDVKLMADVGLEAYRFSISWSRLIFVETGEINPKGVEYYNNLINELLNQGIQVHVMLYQLDLPQSLEDKYYGWLSPKIIDDFTAYADVCFREFGDRVKYWTTMAQPNILSIAGYDQGSWPPSHCSNPFGVIHCTIGNSAVEPYIVMHNLLLAHASVYNLYHTKYYELQKGKVGINVYTLGLRPFSDSAADEKAVRRFRDFFIGWILDPLAFGEYPSIMKKIVGSRLPSFTKGQSKRLKGSFDFIGLNHYITLYVMDDSNNTNSVPRDYTADIMVRTSGSKNETPHIQITTVLRNVVPDPDGLQYILNYLKEDYNNPPIYVQENGRGLAWNSSLEDTERIKYVSNFIRGTLHAIRNGVDVRGYFLWSFIDLYEFLGGYETTYGLFWVEFDSEEKTRRPKLSAHWYSNFIRNRSTNSMFTLPNGKYQAEQ</sequence>
<dbReference type="SUPFAM" id="SSF51445">
    <property type="entry name" value="(Trans)glycosidases"/>
    <property type="match status" value="2"/>
</dbReference>
<evidence type="ECO:0000256" key="6">
    <source>
        <dbReference type="SAM" id="SignalP"/>
    </source>
</evidence>
<evidence type="ECO:0000313" key="7">
    <source>
        <dbReference type="EMBL" id="KAJ4764532.1"/>
    </source>
</evidence>
<organism evidence="7 8">
    <name type="scientific">Rhynchospora pubera</name>
    <dbReference type="NCBI Taxonomy" id="906938"/>
    <lineage>
        <taxon>Eukaryota</taxon>
        <taxon>Viridiplantae</taxon>
        <taxon>Streptophyta</taxon>
        <taxon>Embryophyta</taxon>
        <taxon>Tracheophyta</taxon>
        <taxon>Spermatophyta</taxon>
        <taxon>Magnoliopsida</taxon>
        <taxon>Liliopsida</taxon>
        <taxon>Poales</taxon>
        <taxon>Cyperaceae</taxon>
        <taxon>Cyperoideae</taxon>
        <taxon>Rhynchosporeae</taxon>
        <taxon>Rhynchospora</taxon>
    </lineage>
</organism>
<accession>A0AAV8DD06</accession>
<feature type="chain" id="PRO_5043473912" evidence="6">
    <location>
        <begin position="24"/>
        <end position="1013"/>
    </location>
</feature>
<dbReference type="GO" id="GO:0004565">
    <property type="term" value="F:beta-galactosidase activity"/>
    <property type="evidence" value="ECO:0007669"/>
    <property type="project" value="UniProtKB-ARBA"/>
</dbReference>
<dbReference type="GO" id="GO:0005975">
    <property type="term" value="P:carbohydrate metabolic process"/>
    <property type="evidence" value="ECO:0007669"/>
    <property type="project" value="InterPro"/>
</dbReference>
<name>A0AAV8DD06_9POAL</name>
<dbReference type="PRINTS" id="PR00131">
    <property type="entry name" value="GLHYDRLASE1"/>
</dbReference>
<comment type="similarity">
    <text evidence="1">Belongs to the glycosyl hydrolase 1 family.</text>
</comment>
<dbReference type="PANTHER" id="PTHR10353">
    <property type="entry name" value="GLYCOSYL HYDROLASE"/>
    <property type="match status" value="1"/>
</dbReference>
<dbReference type="PROSITE" id="PS00653">
    <property type="entry name" value="GLYCOSYL_HYDROL_F1_2"/>
    <property type="match status" value="2"/>
</dbReference>
<dbReference type="PANTHER" id="PTHR10353:SF29">
    <property type="entry name" value="BETA-GLUCOSIDASE 11"/>
    <property type="match status" value="1"/>
</dbReference>
<protein>
    <submittedName>
        <fullName evidence="7">Beta glucosidase 11</fullName>
    </submittedName>
</protein>
<evidence type="ECO:0000256" key="5">
    <source>
        <dbReference type="ARBA" id="ARBA00023180"/>
    </source>
</evidence>
<evidence type="ECO:0000256" key="2">
    <source>
        <dbReference type="ARBA" id="ARBA00022729"/>
    </source>
</evidence>
<keyword evidence="3" id="KW-0378">Hydrolase</keyword>
<feature type="signal peptide" evidence="6">
    <location>
        <begin position="1"/>
        <end position="23"/>
    </location>
</feature>
<dbReference type="AlphaFoldDB" id="A0AAV8DD06"/>
<reference evidence="7" key="1">
    <citation type="submission" date="2022-08" db="EMBL/GenBank/DDBJ databases">
        <authorList>
            <person name="Marques A."/>
        </authorList>
    </citation>
    <scope>NUCLEOTIDE SEQUENCE</scope>
    <source>
        <strain evidence="7">RhyPub2mFocal</strain>
        <tissue evidence="7">Leaves</tissue>
    </source>
</reference>
<dbReference type="InterPro" id="IPR001360">
    <property type="entry name" value="Glyco_hydro_1"/>
</dbReference>
<dbReference type="Gene3D" id="3.20.20.80">
    <property type="entry name" value="Glycosidases"/>
    <property type="match status" value="2"/>
</dbReference>
<keyword evidence="5" id="KW-0325">Glycoprotein</keyword>
<dbReference type="InterPro" id="IPR017853">
    <property type="entry name" value="GH"/>
</dbReference>
<keyword evidence="4" id="KW-1015">Disulfide bond</keyword>
<keyword evidence="2 6" id="KW-0732">Signal</keyword>
<dbReference type="InterPro" id="IPR033132">
    <property type="entry name" value="GH_1_N_CS"/>
</dbReference>